<keyword evidence="2 5" id="KW-0812">Transmembrane</keyword>
<proteinExistence type="predicted"/>
<evidence type="ECO:0000256" key="3">
    <source>
        <dbReference type="ARBA" id="ARBA00022989"/>
    </source>
</evidence>
<keyword evidence="4 5" id="KW-0472">Membrane</keyword>
<dbReference type="GO" id="GO:0016020">
    <property type="term" value="C:membrane"/>
    <property type="evidence" value="ECO:0007669"/>
    <property type="project" value="UniProtKB-SubCell"/>
</dbReference>
<evidence type="ECO:0008006" key="8">
    <source>
        <dbReference type="Google" id="ProtNLM"/>
    </source>
</evidence>
<organism evidence="6 7">
    <name type="scientific">Pseudolysobacter antarcticus</name>
    <dbReference type="NCBI Taxonomy" id="2511995"/>
    <lineage>
        <taxon>Bacteria</taxon>
        <taxon>Pseudomonadati</taxon>
        <taxon>Pseudomonadota</taxon>
        <taxon>Gammaproteobacteria</taxon>
        <taxon>Lysobacterales</taxon>
        <taxon>Rhodanobacteraceae</taxon>
        <taxon>Pseudolysobacter</taxon>
    </lineage>
</organism>
<feature type="transmembrane region" description="Helical" evidence="5">
    <location>
        <begin position="116"/>
        <end position="134"/>
    </location>
</feature>
<dbReference type="AlphaFoldDB" id="A0A411HNT2"/>
<dbReference type="OrthoDB" id="5573101at2"/>
<evidence type="ECO:0000256" key="2">
    <source>
        <dbReference type="ARBA" id="ARBA00022692"/>
    </source>
</evidence>
<dbReference type="RefSeq" id="WP_129835836.1">
    <property type="nucleotide sequence ID" value="NZ_CP035704.1"/>
</dbReference>
<evidence type="ECO:0000313" key="7">
    <source>
        <dbReference type="Proteomes" id="UP000291562"/>
    </source>
</evidence>
<gene>
    <name evidence="6" type="ORF">ELE36_18235</name>
</gene>
<keyword evidence="3 5" id="KW-1133">Transmembrane helix</keyword>
<evidence type="ECO:0000256" key="4">
    <source>
        <dbReference type="ARBA" id="ARBA00023136"/>
    </source>
</evidence>
<feature type="transmembrane region" description="Helical" evidence="5">
    <location>
        <begin position="6"/>
        <end position="27"/>
    </location>
</feature>
<reference evidence="6 7" key="1">
    <citation type="submission" date="2019-01" db="EMBL/GenBank/DDBJ databases">
        <title>Pseudolysobacter antarctica gen. nov., sp. nov., isolated from Fildes Peninsula, Antarctica.</title>
        <authorList>
            <person name="Wei Z."/>
            <person name="Peng F."/>
        </authorList>
    </citation>
    <scope>NUCLEOTIDE SEQUENCE [LARGE SCALE GENOMIC DNA]</scope>
    <source>
        <strain evidence="6 7">AQ6-296</strain>
    </source>
</reference>
<evidence type="ECO:0000256" key="5">
    <source>
        <dbReference type="SAM" id="Phobius"/>
    </source>
</evidence>
<dbReference type="Pfam" id="PF01124">
    <property type="entry name" value="MAPEG"/>
    <property type="match status" value="1"/>
</dbReference>
<comment type="subcellular location">
    <subcellularLocation>
        <location evidence="1">Membrane</location>
    </subcellularLocation>
</comment>
<feature type="transmembrane region" description="Helical" evidence="5">
    <location>
        <begin position="86"/>
        <end position="104"/>
    </location>
</feature>
<dbReference type="Proteomes" id="UP000291562">
    <property type="component" value="Chromosome"/>
</dbReference>
<dbReference type="Gene3D" id="1.20.120.550">
    <property type="entry name" value="Membrane associated eicosanoid/glutathione metabolism-like domain"/>
    <property type="match status" value="1"/>
</dbReference>
<keyword evidence="7" id="KW-1185">Reference proteome</keyword>
<dbReference type="KEGG" id="xbc:ELE36_18235"/>
<accession>A0A411HNT2</accession>
<dbReference type="InterPro" id="IPR001129">
    <property type="entry name" value="Membr-assoc_MAPEG"/>
</dbReference>
<evidence type="ECO:0000256" key="1">
    <source>
        <dbReference type="ARBA" id="ARBA00004370"/>
    </source>
</evidence>
<name>A0A411HNT2_9GAMM</name>
<dbReference type="InterPro" id="IPR023352">
    <property type="entry name" value="MAPEG-like_dom_sf"/>
</dbReference>
<dbReference type="EMBL" id="CP035704">
    <property type="protein sequence ID" value="QBB72147.1"/>
    <property type="molecule type" value="Genomic_DNA"/>
</dbReference>
<protein>
    <recommendedName>
        <fullName evidence="8">MAPEG family protein</fullName>
    </recommendedName>
</protein>
<feature type="transmembrane region" description="Helical" evidence="5">
    <location>
        <begin position="63"/>
        <end position="80"/>
    </location>
</feature>
<dbReference type="SUPFAM" id="SSF161084">
    <property type="entry name" value="MAPEG domain-like"/>
    <property type="match status" value="1"/>
</dbReference>
<evidence type="ECO:0000313" key="6">
    <source>
        <dbReference type="EMBL" id="QBB72147.1"/>
    </source>
</evidence>
<sequence>MQVNTILLPVFGLVLLTFVVWLQMYVVRFNAARKNKIAIDDLTPFNCNLPRAFITSGDNLRNLFELPVLFYLAAVLLLILHRDDAIYVWLAWAYFALRCLHSFIHTTYNRVSHRFAVYFLSSLVLWAIWLRLALQVLSASLSDH</sequence>